<dbReference type="GO" id="GO:0006487">
    <property type="term" value="P:protein N-linked glycosylation"/>
    <property type="evidence" value="ECO:0007669"/>
    <property type="project" value="TreeGrafter"/>
</dbReference>
<feature type="domain" description="SIS" evidence="2">
    <location>
        <begin position="26"/>
        <end position="162"/>
    </location>
</feature>
<evidence type="ECO:0000313" key="3">
    <source>
        <dbReference type="EMBL" id="SFJ53010.1"/>
    </source>
</evidence>
<dbReference type="GO" id="GO:0004360">
    <property type="term" value="F:glutamine-fructose-6-phosphate transaminase (isomerizing) activity"/>
    <property type="evidence" value="ECO:0007669"/>
    <property type="project" value="TreeGrafter"/>
</dbReference>
<keyword evidence="1" id="KW-0119">Carbohydrate metabolism</keyword>
<comment type="function">
    <text evidence="1">Catalyzes the conversion of a range of fructosamine 6-phosphates to glucose 6-phosphate and a free amino acid.</text>
</comment>
<evidence type="ECO:0000259" key="2">
    <source>
        <dbReference type="PROSITE" id="PS51464"/>
    </source>
</evidence>
<accession>A0A1I3S3Q2</accession>
<keyword evidence="1" id="KW-0378">Hydrolase</keyword>
<sequence>MLNFDKEKYLQVTGGAVNLRGRIEAVIDEVSDKGYENVFLIGIGGTIAAMYPFEYMLKSNSTIPVYAEIAAEFSVMGHKHFSENSLVILYSLSGTTPETVAAAEYCKEKGATTIGLVGELGTPLADAVDYPIANYAENDFGGDSSAIQLYLLIFRLMYKRDSFPHYEKFADELVTIPDQLISVKEQGEAQAEAFAEKYKDEKYHIFTGAGNLWGKTYSYAMCVLEEMQWIRTKSIHAAEFFHGTLEIVDEETSIVVVKGEDETRPLLERVENFGETYTNKLTIFDTADFELSGISQEFRKYLSPLIMNTFLQRVSVHLEDKRGHSLEKRRYYRKVEY</sequence>
<dbReference type="GO" id="GO:0097367">
    <property type="term" value="F:carbohydrate derivative binding"/>
    <property type="evidence" value="ECO:0007669"/>
    <property type="project" value="InterPro"/>
</dbReference>
<dbReference type="Pfam" id="PF01380">
    <property type="entry name" value="SIS"/>
    <property type="match status" value="1"/>
</dbReference>
<dbReference type="EC" id="3.5.-.-" evidence="1"/>
<dbReference type="InterPro" id="IPR024713">
    <property type="entry name" value="Fructosamine_deglycase_FrlB"/>
</dbReference>
<keyword evidence="3" id="KW-0413">Isomerase</keyword>
<dbReference type="SUPFAM" id="SSF53697">
    <property type="entry name" value="SIS domain"/>
    <property type="match status" value="1"/>
</dbReference>
<evidence type="ECO:0000256" key="1">
    <source>
        <dbReference type="PIRNR" id="PIRNR009290"/>
    </source>
</evidence>
<dbReference type="PANTHER" id="PTHR10937:SF14">
    <property type="entry name" value="FRUCTOSELYSINE 6-PHOSPHATE DEGLYCASE"/>
    <property type="match status" value="1"/>
</dbReference>
<dbReference type="PIRSF" id="PIRSF009290">
    <property type="entry name" value="FrlB"/>
    <property type="match status" value="1"/>
</dbReference>
<reference evidence="4" key="1">
    <citation type="submission" date="2016-10" db="EMBL/GenBank/DDBJ databases">
        <authorList>
            <person name="Varghese N."/>
            <person name="Submissions S."/>
        </authorList>
    </citation>
    <scope>NUCLEOTIDE SEQUENCE [LARGE SCALE GENOMIC DNA]</scope>
    <source>
        <strain evidence="4">CGMCC 1.3704</strain>
    </source>
</reference>
<organism evidence="3 4">
    <name type="scientific">Halobacillus dabanensis</name>
    <dbReference type="NCBI Taxonomy" id="240302"/>
    <lineage>
        <taxon>Bacteria</taxon>
        <taxon>Bacillati</taxon>
        <taxon>Bacillota</taxon>
        <taxon>Bacilli</taxon>
        <taxon>Bacillales</taxon>
        <taxon>Bacillaceae</taxon>
        <taxon>Halobacillus</taxon>
    </lineage>
</organism>
<dbReference type="Gene3D" id="3.40.50.10490">
    <property type="entry name" value="Glucose-6-phosphate isomerase like protein, domain 1"/>
    <property type="match status" value="2"/>
</dbReference>
<name>A0A1I3S3Q2_HALDA</name>
<dbReference type="GO" id="GO:0016787">
    <property type="term" value="F:hydrolase activity"/>
    <property type="evidence" value="ECO:0007669"/>
    <property type="project" value="UniProtKB-KW"/>
</dbReference>
<proteinExistence type="predicted"/>
<evidence type="ECO:0000313" key="4">
    <source>
        <dbReference type="Proteomes" id="UP000183557"/>
    </source>
</evidence>
<protein>
    <recommendedName>
        <fullName evidence="1">Fructosamine deglycase</fullName>
        <ecNumber evidence="1">3.5.-.-</ecNumber>
    </recommendedName>
</protein>
<dbReference type="RefSeq" id="WP_075035569.1">
    <property type="nucleotide sequence ID" value="NZ_FOSB01000002.1"/>
</dbReference>
<dbReference type="GO" id="GO:0016853">
    <property type="term" value="F:isomerase activity"/>
    <property type="evidence" value="ECO:0007669"/>
    <property type="project" value="UniProtKB-KW"/>
</dbReference>
<gene>
    <name evidence="3" type="ORF">SAMN04487936_102513</name>
</gene>
<dbReference type="PANTHER" id="PTHR10937">
    <property type="entry name" value="GLUCOSAMINE--FRUCTOSE-6-PHOSPHATE AMINOTRANSFERASE, ISOMERIZING"/>
    <property type="match status" value="1"/>
</dbReference>
<dbReference type="InterPro" id="IPR035488">
    <property type="entry name" value="FrlB_SIS"/>
</dbReference>
<keyword evidence="4" id="KW-1185">Reference proteome</keyword>
<dbReference type="AlphaFoldDB" id="A0A1I3S3Q2"/>
<dbReference type="OrthoDB" id="9782098at2"/>
<dbReference type="CDD" id="cd05009">
    <property type="entry name" value="SIS_GlmS_GlmD_2"/>
    <property type="match status" value="1"/>
</dbReference>
<dbReference type="InterPro" id="IPR035490">
    <property type="entry name" value="GlmS/FrlB_SIS"/>
</dbReference>
<dbReference type="CDD" id="cd05710">
    <property type="entry name" value="SIS_1"/>
    <property type="match status" value="1"/>
</dbReference>
<dbReference type="InterPro" id="IPR001347">
    <property type="entry name" value="SIS_dom"/>
</dbReference>
<dbReference type="PROSITE" id="PS51464">
    <property type="entry name" value="SIS"/>
    <property type="match status" value="1"/>
</dbReference>
<dbReference type="GO" id="GO:0006047">
    <property type="term" value="P:UDP-N-acetylglucosamine metabolic process"/>
    <property type="evidence" value="ECO:0007669"/>
    <property type="project" value="TreeGrafter"/>
</dbReference>
<dbReference type="InterPro" id="IPR046348">
    <property type="entry name" value="SIS_dom_sf"/>
</dbReference>
<dbReference type="EMBL" id="FOSB01000002">
    <property type="protein sequence ID" value="SFJ53010.1"/>
    <property type="molecule type" value="Genomic_DNA"/>
</dbReference>
<dbReference type="Proteomes" id="UP000183557">
    <property type="component" value="Unassembled WGS sequence"/>
</dbReference>
<comment type="subunit">
    <text evidence="1">Homooctamer.</text>
</comment>
<dbReference type="GO" id="GO:0006002">
    <property type="term" value="P:fructose 6-phosphate metabolic process"/>
    <property type="evidence" value="ECO:0007669"/>
    <property type="project" value="TreeGrafter"/>
</dbReference>